<keyword evidence="5" id="KW-0813">Transport</keyword>
<dbReference type="Proteomes" id="UP000193467">
    <property type="component" value="Unassembled WGS sequence"/>
</dbReference>
<comment type="similarity">
    <text evidence="1">Belongs to the ATG10 family.</text>
</comment>
<evidence type="ECO:0000256" key="4">
    <source>
        <dbReference type="ARBA" id="ARBA00022786"/>
    </source>
</evidence>
<dbReference type="GO" id="GO:0015031">
    <property type="term" value="P:protein transport"/>
    <property type="evidence" value="ECO:0007669"/>
    <property type="project" value="UniProtKB-KW"/>
</dbReference>
<evidence type="ECO:0000313" key="9">
    <source>
        <dbReference type="Proteomes" id="UP000193467"/>
    </source>
</evidence>
<reference evidence="8 9" key="1">
    <citation type="submission" date="2016-07" db="EMBL/GenBank/DDBJ databases">
        <title>Pervasive Adenine N6-methylation of Active Genes in Fungi.</title>
        <authorList>
            <consortium name="DOE Joint Genome Institute"/>
            <person name="Mondo S.J."/>
            <person name="Dannebaum R.O."/>
            <person name="Kuo R.C."/>
            <person name="Labutti K."/>
            <person name="Haridas S."/>
            <person name="Kuo A."/>
            <person name="Salamov A."/>
            <person name="Ahrendt S.R."/>
            <person name="Lipzen A."/>
            <person name="Sullivan W."/>
            <person name="Andreopoulos W.B."/>
            <person name="Clum A."/>
            <person name="Lindquist E."/>
            <person name="Daum C."/>
            <person name="Ramamoorthy G.K."/>
            <person name="Gryganskyi A."/>
            <person name="Culley D."/>
            <person name="Magnuson J.K."/>
            <person name="James T.Y."/>
            <person name="O'Malley M.A."/>
            <person name="Stajich J.E."/>
            <person name="Spatafora J.W."/>
            <person name="Visel A."/>
            <person name="Grigoriev I.V."/>
        </authorList>
    </citation>
    <scope>NUCLEOTIDE SEQUENCE [LARGE SCALE GENOMIC DNA]</scope>
    <source>
        <strain evidence="8 9">62-1032</strain>
    </source>
</reference>
<dbReference type="GO" id="GO:0000045">
    <property type="term" value="P:autophagosome assembly"/>
    <property type="evidence" value="ECO:0007669"/>
    <property type="project" value="TreeGrafter"/>
</dbReference>
<evidence type="ECO:0000256" key="1">
    <source>
        <dbReference type="ARBA" id="ARBA00005696"/>
    </source>
</evidence>
<evidence type="ECO:0000256" key="2">
    <source>
        <dbReference type="ARBA" id="ARBA00021099"/>
    </source>
</evidence>
<keyword evidence="9" id="KW-1185">Reference proteome</keyword>
<dbReference type="GO" id="GO:0000422">
    <property type="term" value="P:autophagy of mitochondrion"/>
    <property type="evidence" value="ECO:0007669"/>
    <property type="project" value="TreeGrafter"/>
</dbReference>
<evidence type="ECO:0000256" key="6">
    <source>
        <dbReference type="ARBA" id="ARBA00023006"/>
    </source>
</evidence>
<dbReference type="Pfam" id="PF03987">
    <property type="entry name" value="Autophagy_act_C"/>
    <property type="match status" value="1"/>
</dbReference>
<sequence>WICLSPTFHVPVLYFSAHWTSGSPLTLDQLLDSTIFHPKDPTLYPFSTLAPSSSSSSSPTDLAPPFPFLSQGEHPTLGTPAWFLHPCETEAIMEDVLSSVERESGGDSEEKAWRGRWLESWLMVVGSVVDLRG</sequence>
<proteinExistence type="inferred from homology"/>
<gene>
    <name evidence="8" type="ORF">BCR35DRAFT_265748</name>
</gene>
<protein>
    <recommendedName>
        <fullName evidence="2">Ubiquitin-like-conjugating enzyme ATG10</fullName>
    </recommendedName>
    <alternativeName>
        <fullName evidence="7">Autophagy-related protein 10</fullName>
    </alternativeName>
</protein>
<dbReference type="InterPro" id="IPR007135">
    <property type="entry name" value="Atg3/Atg10"/>
</dbReference>
<keyword evidence="3" id="KW-0808">Transferase</keyword>
<evidence type="ECO:0000256" key="7">
    <source>
        <dbReference type="ARBA" id="ARBA00029833"/>
    </source>
</evidence>
<dbReference type="STRING" id="106004.A0A1Y2FD03"/>
<feature type="non-terminal residue" evidence="8">
    <location>
        <position position="1"/>
    </location>
</feature>
<dbReference type="EMBL" id="MCGR01000022">
    <property type="protein sequence ID" value="ORY81802.1"/>
    <property type="molecule type" value="Genomic_DNA"/>
</dbReference>
<dbReference type="OrthoDB" id="4089664at2759"/>
<dbReference type="PANTHER" id="PTHR14957:SF1">
    <property type="entry name" value="UBIQUITIN-LIKE-CONJUGATING ENZYME ATG10"/>
    <property type="match status" value="1"/>
</dbReference>
<dbReference type="PANTHER" id="PTHR14957">
    <property type="entry name" value="UBIQUITIN-LIKE-CONJUGATING ENZYME ATG10"/>
    <property type="match status" value="1"/>
</dbReference>
<keyword evidence="6" id="KW-0072">Autophagy</keyword>
<dbReference type="InParanoid" id="A0A1Y2FD03"/>
<accession>A0A1Y2FD03</accession>
<comment type="caution">
    <text evidence="8">The sequence shown here is derived from an EMBL/GenBank/DDBJ whole genome shotgun (WGS) entry which is preliminary data.</text>
</comment>
<dbReference type="Gene3D" id="3.30.1460.50">
    <property type="match status" value="1"/>
</dbReference>
<dbReference type="GO" id="GO:0005829">
    <property type="term" value="C:cytosol"/>
    <property type="evidence" value="ECO:0007669"/>
    <property type="project" value="TreeGrafter"/>
</dbReference>
<dbReference type="AlphaFoldDB" id="A0A1Y2FD03"/>
<dbReference type="GO" id="GO:0061651">
    <property type="term" value="F:Atg12 conjugating enzyme activity"/>
    <property type="evidence" value="ECO:0007669"/>
    <property type="project" value="TreeGrafter"/>
</dbReference>
<evidence type="ECO:0000313" key="8">
    <source>
        <dbReference type="EMBL" id="ORY81802.1"/>
    </source>
</evidence>
<name>A0A1Y2FD03_9BASI</name>
<keyword evidence="5" id="KW-0653">Protein transport</keyword>
<evidence type="ECO:0000256" key="3">
    <source>
        <dbReference type="ARBA" id="ARBA00022679"/>
    </source>
</evidence>
<keyword evidence="4" id="KW-0833">Ubl conjugation pathway</keyword>
<organism evidence="8 9">
    <name type="scientific">Leucosporidium creatinivorum</name>
    <dbReference type="NCBI Taxonomy" id="106004"/>
    <lineage>
        <taxon>Eukaryota</taxon>
        <taxon>Fungi</taxon>
        <taxon>Dikarya</taxon>
        <taxon>Basidiomycota</taxon>
        <taxon>Pucciniomycotina</taxon>
        <taxon>Microbotryomycetes</taxon>
        <taxon>Leucosporidiales</taxon>
        <taxon>Leucosporidium</taxon>
    </lineage>
</organism>
<evidence type="ECO:0000256" key="5">
    <source>
        <dbReference type="ARBA" id="ARBA00022927"/>
    </source>
</evidence>
<dbReference type="GO" id="GO:0032446">
    <property type="term" value="P:protein modification by small protein conjugation"/>
    <property type="evidence" value="ECO:0007669"/>
    <property type="project" value="TreeGrafter"/>
</dbReference>